<name>A0A239VMF4_9MICO</name>
<accession>A0A239VMF4</accession>
<proteinExistence type="predicted"/>
<keyword evidence="2" id="KW-1185">Reference proteome</keyword>
<gene>
    <name evidence="1" type="ORF">SAMEA4475696_01690</name>
</gene>
<dbReference type="KEGG" id="dco:SAMEA4475696_1690"/>
<evidence type="ECO:0000313" key="2">
    <source>
        <dbReference type="Proteomes" id="UP000242637"/>
    </source>
</evidence>
<dbReference type="AlphaFoldDB" id="A0A239VMF4"/>
<organism evidence="1 2">
    <name type="scientific">Dermatophilus congolensis</name>
    <dbReference type="NCBI Taxonomy" id="1863"/>
    <lineage>
        <taxon>Bacteria</taxon>
        <taxon>Bacillati</taxon>
        <taxon>Actinomycetota</taxon>
        <taxon>Actinomycetes</taxon>
        <taxon>Micrococcales</taxon>
        <taxon>Dermatophilaceae</taxon>
        <taxon>Dermatophilus</taxon>
    </lineage>
</organism>
<evidence type="ECO:0000313" key="1">
    <source>
        <dbReference type="EMBL" id="SNV22940.1"/>
    </source>
</evidence>
<reference evidence="1 2" key="1">
    <citation type="submission" date="2017-06" db="EMBL/GenBank/DDBJ databases">
        <authorList>
            <consortium name="Pathogen Informatics"/>
        </authorList>
    </citation>
    <scope>NUCLEOTIDE SEQUENCE [LARGE SCALE GENOMIC DNA]</scope>
    <source>
        <strain evidence="1 2">NCTC13039</strain>
    </source>
</reference>
<sequence length="48" mass="5347">MHSINRIEMPLPEVTLSPVMVSILTENYKIPRPPRNESCGIITPASVD</sequence>
<dbReference type="Proteomes" id="UP000242637">
    <property type="component" value="Chromosome 1"/>
</dbReference>
<protein>
    <submittedName>
        <fullName evidence="1">Uncharacterized protein</fullName>
    </submittedName>
</protein>
<dbReference type="EMBL" id="LT906453">
    <property type="protein sequence ID" value="SNV22940.1"/>
    <property type="molecule type" value="Genomic_DNA"/>
</dbReference>